<gene>
    <name evidence="1" type="ORF">A3G49_04925</name>
</gene>
<evidence type="ECO:0000313" key="1">
    <source>
        <dbReference type="EMBL" id="OHA13717.1"/>
    </source>
</evidence>
<reference evidence="1 2" key="1">
    <citation type="journal article" date="2016" name="Nat. Commun.">
        <title>Thousands of microbial genomes shed light on interconnected biogeochemical processes in an aquifer system.</title>
        <authorList>
            <person name="Anantharaman K."/>
            <person name="Brown C.T."/>
            <person name="Hug L.A."/>
            <person name="Sharon I."/>
            <person name="Castelle C.J."/>
            <person name="Probst A.J."/>
            <person name="Thomas B.C."/>
            <person name="Singh A."/>
            <person name="Wilkins M.J."/>
            <person name="Karaoz U."/>
            <person name="Brodie E.L."/>
            <person name="Williams K.H."/>
            <person name="Hubbard S.S."/>
            <person name="Banfield J.F."/>
        </authorList>
    </citation>
    <scope>NUCLEOTIDE SEQUENCE [LARGE SCALE GENOMIC DNA]</scope>
</reference>
<accession>A0A1G2LQ38</accession>
<evidence type="ECO:0008006" key="3">
    <source>
        <dbReference type="Google" id="ProtNLM"/>
    </source>
</evidence>
<evidence type="ECO:0000313" key="2">
    <source>
        <dbReference type="Proteomes" id="UP000177171"/>
    </source>
</evidence>
<dbReference type="InterPro" id="IPR029063">
    <property type="entry name" value="SAM-dependent_MTases_sf"/>
</dbReference>
<name>A0A1G2LQ38_9BACT</name>
<dbReference type="SUPFAM" id="SSF53335">
    <property type="entry name" value="S-adenosyl-L-methionine-dependent methyltransferases"/>
    <property type="match status" value="1"/>
</dbReference>
<comment type="caution">
    <text evidence="1">The sequence shown here is derived from an EMBL/GenBank/DDBJ whole genome shotgun (WGS) entry which is preliminary data.</text>
</comment>
<organism evidence="1 2">
    <name type="scientific">Candidatus Sungbacteria bacterium RIFCSPLOWO2_12_FULL_41_11</name>
    <dbReference type="NCBI Taxonomy" id="1802286"/>
    <lineage>
        <taxon>Bacteria</taxon>
        <taxon>Candidatus Sungiibacteriota</taxon>
    </lineage>
</organism>
<dbReference type="Pfam" id="PF13489">
    <property type="entry name" value="Methyltransf_23"/>
    <property type="match status" value="1"/>
</dbReference>
<dbReference type="EMBL" id="MHQY01000018">
    <property type="protein sequence ID" value="OHA13717.1"/>
    <property type="molecule type" value="Genomic_DNA"/>
</dbReference>
<dbReference type="Proteomes" id="UP000177171">
    <property type="component" value="Unassembled WGS sequence"/>
</dbReference>
<proteinExistence type="predicted"/>
<dbReference type="Gene3D" id="3.40.50.150">
    <property type="entry name" value="Vaccinia Virus protein VP39"/>
    <property type="match status" value="1"/>
</dbReference>
<dbReference type="AlphaFoldDB" id="A0A1G2LQ38"/>
<sequence length="223" mass="25707">MDEVQKHFDEIAPSYDYWKRKNWYYYDAVKKIYKSSIPAGSRVLEIGCGTGEILAELRPSLGIGVDVSGEMIKRAQEKYANFKNLTFFQSTAADFRTEEKFDYIILADVIEHLDDVRMSVRNIAKLASDSTKVIVSMANPLWEPILDLAEKLKLKMPEGPHERISIKELIEICRDSGLSLRQMSYHLPFPKYIPVFSNIFNAVMEKIPFLNRLGVITVFIFKK</sequence>
<dbReference type="PANTHER" id="PTHR43861">
    <property type="entry name" value="TRANS-ACONITATE 2-METHYLTRANSFERASE-RELATED"/>
    <property type="match status" value="1"/>
</dbReference>
<protein>
    <recommendedName>
        <fullName evidence="3">Methyltransferase domain-containing protein</fullName>
    </recommendedName>
</protein>
<dbReference type="CDD" id="cd02440">
    <property type="entry name" value="AdoMet_MTases"/>
    <property type="match status" value="1"/>
</dbReference>